<sequence length="223" mass="26652">MSKEQQSRKSKISQLNTEFFSTLTTLEEGFHIKVLTRAKINILIQKYAQLVEYYDFHKDPIKNYFLDKIQFVLSRPDTIKSMVQQEISQEEEEQLYYSKLQTPKQMTVSRTPSITELIDRENVLIGLEHNENHQKSRGQQMNLTLQIQMHRKEQEPSLDKLMSDYKSETEKMDHYIQSEMKIQAEAVQFKLEQRRKKLVNQQHRIFRTEASDDESTPQLHHFD</sequence>
<organism evidence="1 2">
    <name type="scientific">Paramecium octaurelia</name>
    <dbReference type="NCBI Taxonomy" id="43137"/>
    <lineage>
        <taxon>Eukaryota</taxon>
        <taxon>Sar</taxon>
        <taxon>Alveolata</taxon>
        <taxon>Ciliophora</taxon>
        <taxon>Intramacronucleata</taxon>
        <taxon>Oligohymenophorea</taxon>
        <taxon>Peniculida</taxon>
        <taxon>Parameciidae</taxon>
        <taxon>Paramecium</taxon>
    </lineage>
</organism>
<comment type="caution">
    <text evidence="1">The sequence shown here is derived from an EMBL/GenBank/DDBJ whole genome shotgun (WGS) entry which is preliminary data.</text>
</comment>
<gene>
    <name evidence="1" type="ORF">POCTA_138.1.T0350275</name>
</gene>
<proteinExistence type="predicted"/>
<name>A0A8S1TXJ8_PAROT</name>
<protein>
    <submittedName>
        <fullName evidence="1">Uncharacterized protein</fullName>
    </submittedName>
</protein>
<keyword evidence="2" id="KW-1185">Reference proteome</keyword>
<dbReference type="AlphaFoldDB" id="A0A8S1TXJ8"/>
<accession>A0A8S1TXJ8</accession>
<evidence type="ECO:0000313" key="1">
    <source>
        <dbReference type="EMBL" id="CAD8158571.1"/>
    </source>
</evidence>
<dbReference type="OMA" id="VEYYDFH"/>
<evidence type="ECO:0000313" key="2">
    <source>
        <dbReference type="Proteomes" id="UP000683925"/>
    </source>
</evidence>
<dbReference type="Proteomes" id="UP000683925">
    <property type="component" value="Unassembled WGS sequence"/>
</dbReference>
<reference evidence="1" key="1">
    <citation type="submission" date="2021-01" db="EMBL/GenBank/DDBJ databases">
        <authorList>
            <consortium name="Genoscope - CEA"/>
            <person name="William W."/>
        </authorList>
    </citation>
    <scope>NUCLEOTIDE SEQUENCE</scope>
</reference>
<dbReference type="EMBL" id="CAJJDP010000035">
    <property type="protein sequence ID" value="CAD8158571.1"/>
    <property type="molecule type" value="Genomic_DNA"/>
</dbReference>